<accession>A0ABQ8XRH5</accession>
<feature type="compositionally biased region" description="Basic and acidic residues" evidence="10">
    <location>
        <begin position="454"/>
        <end position="516"/>
    </location>
</feature>
<feature type="compositionally biased region" description="Polar residues" evidence="10">
    <location>
        <begin position="378"/>
        <end position="394"/>
    </location>
</feature>
<keyword evidence="4 9" id="KW-0547">Nucleotide-binding</keyword>
<dbReference type="GO" id="GO:0016301">
    <property type="term" value="F:kinase activity"/>
    <property type="evidence" value="ECO:0007669"/>
    <property type="project" value="UniProtKB-KW"/>
</dbReference>
<dbReference type="SMART" id="SM00220">
    <property type="entry name" value="S_TKc"/>
    <property type="match status" value="1"/>
</dbReference>
<dbReference type="PROSITE" id="PS50011">
    <property type="entry name" value="PROTEIN_KINASE_DOM"/>
    <property type="match status" value="1"/>
</dbReference>
<dbReference type="SUPFAM" id="SSF56112">
    <property type="entry name" value="Protein kinase-like (PK-like)"/>
    <property type="match status" value="1"/>
</dbReference>
<gene>
    <name evidence="12" type="ORF">M0813_00617</name>
</gene>
<feature type="compositionally biased region" description="Basic and acidic residues" evidence="10">
    <location>
        <begin position="396"/>
        <end position="430"/>
    </location>
</feature>
<evidence type="ECO:0000256" key="6">
    <source>
        <dbReference type="ARBA" id="ARBA00022840"/>
    </source>
</evidence>
<feature type="region of interest" description="Disordered" evidence="10">
    <location>
        <begin position="1"/>
        <end position="34"/>
    </location>
</feature>
<dbReference type="PROSITE" id="PS00107">
    <property type="entry name" value="PROTEIN_KINASE_ATP"/>
    <property type="match status" value="1"/>
</dbReference>
<feature type="domain" description="Protein kinase" evidence="11">
    <location>
        <begin position="49"/>
        <end position="793"/>
    </location>
</feature>
<comment type="caution">
    <text evidence="12">The sequence shown here is derived from an EMBL/GenBank/DDBJ whole genome shotgun (WGS) entry which is preliminary data.</text>
</comment>
<dbReference type="Pfam" id="PF00069">
    <property type="entry name" value="Pkinase"/>
    <property type="match status" value="2"/>
</dbReference>
<keyword evidence="6 9" id="KW-0067">ATP-binding</keyword>
<dbReference type="InterPro" id="IPR051334">
    <property type="entry name" value="SRPK"/>
</dbReference>
<feature type="compositionally biased region" description="Polar residues" evidence="10">
    <location>
        <begin position="616"/>
        <end position="628"/>
    </location>
</feature>
<dbReference type="EMBL" id="JAOAOG010000272">
    <property type="protein sequence ID" value="KAJ6233984.1"/>
    <property type="molecule type" value="Genomic_DNA"/>
</dbReference>
<protein>
    <recommendedName>
        <fullName evidence="1">non-specific serine/threonine protein kinase</fullName>
        <ecNumber evidence="1">2.7.11.1</ecNumber>
    </recommendedName>
</protein>
<feature type="binding site" evidence="9">
    <location>
        <position position="78"/>
    </location>
    <ligand>
        <name>ATP</name>
        <dbReference type="ChEBI" id="CHEBI:30616"/>
    </ligand>
</feature>
<reference evidence="12" key="1">
    <citation type="submission" date="2022-08" db="EMBL/GenBank/DDBJ databases">
        <title>Novel sulfate-reducing endosymbionts in the free-living metamonad Anaeramoeba.</title>
        <authorList>
            <person name="Jerlstrom-Hultqvist J."/>
            <person name="Cepicka I."/>
            <person name="Gallot-Lavallee L."/>
            <person name="Salas-Leiva D."/>
            <person name="Curtis B.A."/>
            <person name="Zahonova K."/>
            <person name="Pipaliya S."/>
            <person name="Dacks J."/>
            <person name="Roger A.J."/>
        </authorList>
    </citation>
    <scope>NUCLEOTIDE SEQUENCE</scope>
    <source>
        <strain evidence="12">Schooner1</strain>
    </source>
</reference>
<feature type="compositionally biased region" description="Basic residues" evidence="10">
    <location>
        <begin position="1"/>
        <end position="11"/>
    </location>
</feature>
<comment type="catalytic activity">
    <reaction evidence="8">
        <text>L-seryl-[protein] + ATP = O-phospho-L-seryl-[protein] + ADP + H(+)</text>
        <dbReference type="Rhea" id="RHEA:17989"/>
        <dbReference type="Rhea" id="RHEA-COMP:9863"/>
        <dbReference type="Rhea" id="RHEA-COMP:11604"/>
        <dbReference type="ChEBI" id="CHEBI:15378"/>
        <dbReference type="ChEBI" id="CHEBI:29999"/>
        <dbReference type="ChEBI" id="CHEBI:30616"/>
        <dbReference type="ChEBI" id="CHEBI:83421"/>
        <dbReference type="ChEBI" id="CHEBI:456216"/>
        <dbReference type="EC" id="2.7.11.1"/>
    </reaction>
</comment>
<keyword evidence="13" id="KW-1185">Reference proteome</keyword>
<keyword evidence="3" id="KW-0808">Transferase</keyword>
<evidence type="ECO:0000259" key="11">
    <source>
        <dbReference type="PROSITE" id="PS50011"/>
    </source>
</evidence>
<keyword evidence="2" id="KW-0723">Serine/threonine-protein kinase</keyword>
<evidence type="ECO:0000256" key="1">
    <source>
        <dbReference type="ARBA" id="ARBA00012513"/>
    </source>
</evidence>
<evidence type="ECO:0000256" key="10">
    <source>
        <dbReference type="SAM" id="MobiDB-lite"/>
    </source>
</evidence>
<evidence type="ECO:0000256" key="5">
    <source>
        <dbReference type="ARBA" id="ARBA00022777"/>
    </source>
</evidence>
<evidence type="ECO:0000313" key="12">
    <source>
        <dbReference type="EMBL" id="KAJ6233984.1"/>
    </source>
</evidence>
<proteinExistence type="predicted"/>
<dbReference type="PANTHER" id="PTHR47634">
    <property type="entry name" value="PROTEIN KINASE DOMAIN-CONTAINING PROTEIN-RELATED"/>
    <property type="match status" value="1"/>
</dbReference>
<organism evidence="12 13">
    <name type="scientific">Anaeramoeba flamelloides</name>
    <dbReference type="NCBI Taxonomy" id="1746091"/>
    <lineage>
        <taxon>Eukaryota</taxon>
        <taxon>Metamonada</taxon>
        <taxon>Anaeramoebidae</taxon>
        <taxon>Anaeramoeba</taxon>
    </lineage>
</organism>
<feature type="region of interest" description="Disordered" evidence="10">
    <location>
        <begin position="378"/>
        <end position="628"/>
    </location>
</feature>
<evidence type="ECO:0000256" key="2">
    <source>
        <dbReference type="ARBA" id="ARBA00022527"/>
    </source>
</evidence>
<dbReference type="PANTHER" id="PTHR47634:SF9">
    <property type="entry name" value="PROTEIN KINASE DOMAIN-CONTAINING PROTEIN-RELATED"/>
    <property type="match status" value="1"/>
</dbReference>
<keyword evidence="5 12" id="KW-0418">Kinase</keyword>
<dbReference type="Gene3D" id="3.30.200.20">
    <property type="entry name" value="Phosphorylase Kinase, domain 1"/>
    <property type="match status" value="1"/>
</dbReference>
<sequence>MTTKPKPKPKPNQKQQQVESSSSEEEDASEYTKGGYHPVKTGEIFNRRFKAICKIGWGYFSTVWLAKDLRNGDFIALKVIKSEKTFAEAAEDEIELLKSVSKNDPYGKFKVVRLLDHFVHKGPNGNHICMVFELLDGTTLLSLLKKYKYKGIPIKSIKDIIKQVLIALNFLHQKCKIIHTDLKPENIMIFKQVGSISEKLKEKIQKSGLKLEDILKNKPKIKSNRKTKNSLKPKNHLKKRKKIIQKNNNRKIKKIIKTKNLKTPQPKKNQKNNLMKKRFLSQRKPQQLKKKKKIKQMNSKKITKINSKKVTKSNPKKVNNTQKIRMTFKEKLGSLNKTILQLESELEKETAEEFVELNDLPFFENPFEITIVTASNNNANSETVNQNKGTDQSLDNNEKGEDNEKDNDHENAKDNHTDNEKEKEQNKDQNNETENANGNNSEEEKDNVNTNEGNVKEKEIAKENEKNNNNEEDKDQMNAKGNEKGGNNEKDNDQENAKDNHTDNEKEKEQNKEQNNQKENGNGNNSEEEKKNVNNTEDNVKEKEIVNKNEKNNNNEEDKDQKNAKGNERGENVENEKNTDQEKGNDKEKEKEKGNGNEKKNENDKKNENEKNNQNHINSKNPRPKKTQTSLNCKIIDLGNACWVDKHFTEEIQTREYRSPEVILGHGYDKSADIWSLGCMFFELLTGDVLFQPTEGTDYSDDEDHLALIMELLGKIPKKMLTTGSKSRLLADRHGNLKHIKNLEFWGLENVLFEKYKFSKKDTKEICDFLLPMFDYDMKKRITAKRLLNHSWLKVNNSKRRINNRKKKN</sequence>
<evidence type="ECO:0000256" key="3">
    <source>
        <dbReference type="ARBA" id="ARBA00022679"/>
    </source>
</evidence>
<feature type="compositionally biased region" description="Basic and acidic residues" evidence="10">
    <location>
        <begin position="527"/>
        <end position="613"/>
    </location>
</feature>
<evidence type="ECO:0000313" key="13">
    <source>
        <dbReference type="Proteomes" id="UP001150062"/>
    </source>
</evidence>
<dbReference type="InterPro" id="IPR008271">
    <property type="entry name" value="Ser/Thr_kinase_AS"/>
</dbReference>
<comment type="catalytic activity">
    <reaction evidence="7">
        <text>L-threonyl-[protein] + ATP = O-phospho-L-threonyl-[protein] + ADP + H(+)</text>
        <dbReference type="Rhea" id="RHEA:46608"/>
        <dbReference type="Rhea" id="RHEA-COMP:11060"/>
        <dbReference type="Rhea" id="RHEA-COMP:11605"/>
        <dbReference type="ChEBI" id="CHEBI:15378"/>
        <dbReference type="ChEBI" id="CHEBI:30013"/>
        <dbReference type="ChEBI" id="CHEBI:30616"/>
        <dbReference type="ChEBI" id="CHEBI:61977"/>
        <dbReference type="ChEBI" id="CHEBI:456216"/>
        <dbReference type="EC" id="2.7.11.1"/>
    </reaction>
</comment>
<dbReference type="Gene3D" id="1.10.510.10">
    <property type="entry name" value="Transferase(Phosphotransferase) domain 1"/>
    <property type="match status" value="2"/>
</dbReference>
<dbReference type="PROSITE" id="PS00108">
    <property type="entry name" value="PROTEIN_KINASE_ST"/>
    <property type="match status" value="1"/>
</dbReference>
<dbReference type="Proteomes" id="UP001150062">
    <property type="component" value="Unassembled WGS sequence"/>
</dbReference>
<dbReference type="InterPro" id="IPR017441">
    <property type="entry name" value="Protein_kinase_ATP_BS"/>
</dbReference>
<evidence type="ECO:0000256" key="8">
    <source>
        <dbReference type="ARBA" id="ARBA00048679"/>
    </source>
</evidence>
<evidence type="ECO:0000256" key="4">
    <source>
        <dbReference type="ARBA" id="ARBA00022741"/>
    </source>
</evidence>
<dbReference type="InterPro" id="IPR000719">
    <property type="entry name" value="Prot_kinase_dom"/>
</dbReference>
<evidence type="ECO:0000256" key="9">
    <source>
        <dbReference type="PROSITE-ProRule" id="PRU10141"/>
    </source>
</evidence>
<evidence type="ECO:0000256" key="7">
    <source>
        <dbReference type="ARBA" id="ARBA00047899"/>
    </source>
</evidence>
<feature type="compositionally biased region" description="Low complexity" evidence="10">
    <location>
        <begin position="12"/>
        <end position="21"/>
    </location>
</feature>
<dbReference type="EC" id="2.7.11.1" evidence="1"/>
<name>A0ABQ8XRH5_9EUKA</name>
<dbReference type="InterPro" id="IPR011009">
    <property type="entry name" value="Kinase-like_dom_sf"/>
</dbReference>